<dbReference type="InterPro" id="IPR050696">
    <property type="entry name" value="FtsA/MreB"/>
</dbReference>
<dbReference type="Gene3D" id="3.30.420.40">
    <property type="match status" value="2"/>
</dbReference>
<dbReference type="PANTHER" id="PTHR32432">
    <property type="entry name" value="CELL DIVISION PROTEIN FTSA-RELATED"/>
    <property type="match status" value="1"/>
</dbReference>
<dbReference type="EMBL" id="FLQY01000290">
    <property type="protein sequence ID" value="SBT09927.1"/>
    <property type="molecule type" value="Genomic_DNA"/>
</dbReference>
<dbReference type="PANTHER" id="PTHR32432:SF3">
    <property type="entry name" value="ETHANOLAMINE UTILIZATION PROTEIN EUTJ"/>
    <property type="match status" value="1"/>
</dbReference>
<dbReference type="InterPro" id="IPR005883">
    <property type="entry name" value="PilM"/>
</dbReference>
<dbReference type="GO" id="GO:0051301">
    <property type="term" value="P:cell division"/>
    <property type="evidence" value="ECO:0007669"/>
    <property type="project" value="InterPro"/>
</dbReference>
<keyword evidence="3" id="KW-1185">Reference proteome</keyword>
<dbReference type="InterPro" id="IPR003494">
    <property type="entry name" value="SHS2_FtsA"/>
</dbReference>
<dbReference type="InterPro" id="IPR043129">
    <property type="entry name" value="ATPase_NBD"/>
</dbReference>
<gene>
    <name evidence="2" type="ORF">PROAA_360013</name>
</gene>
<dbReference type="Pfam" id="PF11104">
    <property type="entry name" value="PilM_2"/>
    <property type="match status" value="1"/>
</dbReference>
<dbReference type="SMART" id="SM00842">
    <property type="entry name" value="FtsA"/>
    <property type="match status" value="1"/>
</dbReference>
<proteinExistence type="predicted"/>
<dbReference type="Gene3D" id="3.30.1490.300">
    <property type="match status" value="1"/>
</dbReference>
<dbReference type="Proteomes" id="UP000199600">
    <property type="component" value="Unassembled WGS sequence"/>
</dbReference>
<name>A0A1A8XZ37_9RHOO</name>
<dbReference type="AlphaFoldDB" id="A0A1A8XZ37"/>
<feature type="domain" description="SHS2" evidence="1">
    <location>
        <begin position="15"/>
        <end position="183"/>
    </location>
</feature>
<protein>
    <submittedName>
        <fullName evidence="2">Type IV pilus assembly protein PilM</fullName>
    </submittedName>
</protein>
<evidence type="ECO:0000259" key="1">
    <source>
        <dbReference type="SMART" id="SM00842"/>
    </source>
</evidence>
<dbReference type="PIRSF" id="PIRSF019169">
    <property type="entry name" value="PilM"/>
    <property type="match status" value="1"/>
</dbReference>
<dbReference type="RefSeq" id="WP_222102266.1">
    <property type="nucleotide sequence ID" value="NZ_FLQY01000290.1"/>
</dbReference>
<dbReference type="CDD" id="cd24049">
    <property type="entry name" value="ASKHA_NBD_PilM"/>
    <property type="match status" value="1"/>
</dbReference>
<evidence type="ECO:0000313" key="2">
    <source>
        <dbReference type="EMBL" id="SBT09927.1"/>
    </source>
</evidence>
<dbReference type="NCBIfam" id="TIGR01175">
    <property type="entry name" value="pilM"/>
    <property type="match status" value="1"/>
</dbReference>
<reference evidence="2 3" key="1">
    <citation type="submission" date="2016-06" db="EMBL/GenBank/DDBJ databases">
        <authorList>
            <person name="Kjaerup R.B."/>
            <person name="Dalgaard T.S."/>
            <person name="Juul-Madsen H.R."/>
        </authorList>
    </citation>
    <scope>NUCLEOTIDE SEQUENCE [LARGE SCALE GENOMIC DNA]</scope>
    <source>
        <strain evidence="2">2</strain>
    </source>
</reference>
<dbReference type="SUPFAM" id="SSF53067">
    <property type="entry name" value="Actin-like ATPase domain"/>
    <property type="match status" value="2"/>
</dbReference>
<organism evidence="2 3">
    <name type="scientific">Candidatus Propionivibrio aalborgensis</name>
    <dbReference type="NCBI Taxonomy" id="1860101"/>
    <lineage>
        <taxon>Bacteria</taxon>
        <taxon>Pseudomonadati</taxon>
        <taxon>Pseudomonadota</taxon>
        <taxon>Betaproteobacteria</taxon>
        <taxon>Rhodocyclales</taxon>
        <taxon>Rhodocyclaceae</taxon>
        <taxon>Propionivibrio</taxon>
    </lineage>
</organism>
<accession>A0A1A8XZ37</accession>
<sequence length="359" mass="39045">MQLDLSIFNPKARSLIGLDISSSAVKMVELASDGKSGYRVERYTIEVLPRDAVADGNIVNLEAAAETVRRAWKKLATSTRHVAIALPASHVITKKIIVAAGQREEELGVQVESEANQYIPFALEEVNLDFQVVGPAASSPDEIEVLIAASRKEKVEDRVAVAESAGLKPVVMDVESYAVLSAFELIEKQLPDGGNGQIVALVDVGANVMNLTVLRNGQQLYVREQAFGGNQLTQDIARLFGMNFEEAEAEKRRNNLPDNYEAELLQPFVESMALEVSRALQFFFTSTQFNQINHIVLAGGCAVLPGADEVVASRTQINTIIANPFANMVLSDRVRAKSLLVDASSLMAACGLALRRFDE</sequence>
<evidence type="ECO:0000313" key="3">
    <source>
        <dbReference type="Proteomes" id="UP000199600"/>
    </source>
</evidence>